<dbReference type="RefSeq" id="XP_045092776.1">
    <property type="nucleotide sequence ID" value="XM_045238210.1"/>
</dbReference>
<dbReference type="EMBL" id="HE601135">
    <property type="protein sequence ID" value="CAP25469.2"/>
    <property type="molecule type" value="Genomic_DNA"/>
</dbReference>
<reference evidence="2 3" key="2">
    <citation type="journal article" date="2011" name="PLoS Genet.">
        <title>Caenorhabditis briggsae recombinant inbred line genotypes reveal inter-strain incompatibility and the evolution of recombination.</title>
        <authorList>
            <person name="Ross J.A."/>
            <person name="Koboldt D.C."/>
            <person name="Staisch J.E."/>
            <person name="Chamberlin H.M."/>
            <person name="Gupta B.P."/>
            <person name="Miller R.D."/>
            <person name="Baird S.E."/>
            <person name="Haag E.S."/>
        </authorList>
    </citation>
    <scope>NUCLEOTIDE SEQUENCE [LARGE SCALE GENOMIC DNA]</scope>
    <source>
        <strain evidence="2 3">AF16</strain>
    </source>
</reference>
<dbReference type="PANTHER" id="PTHR45830:SF20">
    <property type="entry name" value="SERPENTINE RECEPTOR, CLASS I"/>
    <property type="match status" value="1"/>
</dbReference>
<proteinExistence type="predicted"/>
<dbReference type="Proteomes" id="UP000008549">
    <property type="component" value="Unassembled WGS sequence"/>
</dbReference>
<evidence type="ECO:0000313" key="2">
    <source>
        <dbReference type="EMBL" id="CAP25469.2"/>
    </source>
</evidence>
<keyword evidence="1" id="KW-0812">Transmembrane</keyword>
<keyword evidence="1" id="KW-1133">Transmembrane helix</keyword>
<dbReference type="InParanoid" id="A8WYL1"/>
<feature type="transmembrane region" description="Helical" evidence="1">
    <location>
        <begin position="6"/>
        <end position="24"/>
    </location>
</feature>
<gene>
    <name evidence="2 4" type="ORF">CBG04836</name>
    <name evidence="2" type="ORF">CBG_04836</name>
</gene>
<accession>A8WYL1</accession>
<organism evidence="2 3">
    <name type="scientific">Caenorhabditis briggsae</name>
    <dbReference type="NCBI Taxonomy" id="6238"/>
    <lineage>
        <taxon>Eukaryota</taxon>
        <taxon>Metazoa</taxon>
        <taxon>Ecdysozoa</taxon>
        <taxon>Nematoda</taxon>
        <taxon>Chromadorea</taxon>
        <taxon>Rhabditida</taxon>
        <taxon>Rhabditina</taxon>
        <taxon>Rhabditomorpha</taxon>
        <taxon>Rhabditoidea</taxon>
        <taxon>Rhabditidae</taxon>
        <taxon>Peloderinae</taxon>
        <taxon>Caenorhabditis</taxon>
    </lineage>
</organism>
<dbReference type="STRING" id="6238.A8WYL1"/>
<keyword evidence="3" id="KW-1185">Reference proteome</keyword>
<feature type="transmembrane region" description="Helical" evidence="1">
    <location>
        <begin position="148"/>
        <end position="169"/>
    </location>
</feature>
<dbReference type="GeneID" id="8580006"/>
<sequence>MDNLKYYLFLFQLQCFLVDIHITLLMRPQPLHPLPAGFCTGSLAYFGLLSCHQLMTILVALIATEVTALAMCFLRKFLVFRRMKRAHISIKTIASVLFCLAMFIVFKVSNLGSCGLAEDEEFRLIMENYASYLQSFRNLQNFSIYSRISQLATSTIFLLPIGILAGLSLADVEYSQDTTRILLVMFSTHASVNVIVLVFTTPPFRKFTLRRTSMVVSIMSTRHHSIAH</sequence>
<dbReference type="PANTHER" id="PTHR45830">
    <property type="entry name" value="SERPENTINE RECEPTOR, CLASS I"/>
    <property type="match status" value="1"/>
</dbReference>
<feature type="transmembrane region" description="Helical" evidence="1">
    <location>
        <begin position="86"/>
        <end position="106"/>
    </location>
</feature>
<dbReference type="KEGG" id="cbr:CBG_04836"/>
<reference evidence="2 3" key="1">
    <citation type="journal article" date="2003" name="PLoS Biol.">
        <title>The genome sequence of Caenorhabditis briggsae: a platform for comparative genomics.</title>
        <authorList>
            <person name="Stein L.D."/>
            <person name="Bao Z."/>
            <person name="Blasiar D."/>
            <person name="Blumenthal T."/>
            <person name="Brent M.R."/>
            <person name="Chen N."/>
            <person name="Chinwalla A."/>
            <person name="Clarke L."/>
            <person name="Clee C."/>
            <person name="Coghlan A."/>
            <person name="Coulson A."/>
            <person name="D'Eustachio P."/>
            <person name="Fitch D.H."/>
            <person name="Fulton L.A."/>
            <person name="Fulton R.E."/>
            <person name="Griffiths-Jones S."/>
            <person name="Harris T.W."/>
            <person name="Hillier L.W."/>
            <person name="Kamath R."/>
            <person name="Kuwabara P.E."/>
            <person name="Mardis E.R."/>
            <person name="Marra M.A."/>
            <person name="Miner T.L."/>
            <person name="Minx P."/>
            <person name="Mullikin J.C."/>
            <person name="Plumb R.W."/>
            <person name="Rogers J."/>
            <person name="Schein J.E."/>
            <person name="Sohrmann M."/>
            <person name="Spieth J."/>
            <person name="Stajich J.E."/>
            <person name="Wei C."/>
            <person name="Willey D."/>
            <person name="Wilson R.K."/>
            <person name="Durbin R."/>
            <person name="Waterston R.H."/>
        </authorList>
    </citation>
    <scope>NUCLEOTIDE SEQUENCE [LARGE SCALE GENOMIC DNA]</scope>
    <source>
        <strain evidence="2 3">AF16</strain>
    </source>
</reference>
<keyword evidence="1" id="KW-0472">Membrane</keyword>
<dbReference type="CTD" id="8580006"/>
<evidence type="ECO:0000313" key="3">
    <source>
        <dbReference type="Proteomes" id="UP000008549"/>
    </source>
</evidence>
<dbReference type="WormBase" id="CBG04836">
    <property type="protein sequence ID" value="CBP28714"/>
    <property type="gene ID" value="WBGene00027438"/>
</dbReference>
<dbReference type="HOGENOM" id="CLU_1215724_0_0_1"/>
<feature type="transmembrane region" description="Helical" evidence="1">
    <location>
        <begin position="181"/>
        <end position="200"/>
    </location>
</feature>
<feature type="transmembrane region" description="Helical" evidence="1">
    <location>
        <begin position="54"/>
        <end position="74"/>
    </location>
</feature>
<dbReference type="InterPro" id="IPR019429">
    <property type="entry name" value="7TM_GPCR_serpentine_rcpt_Sri"/>
</dbReference>
<dbReference type="AlphaFoldDB" id="A8WYL1"/>
<dbReference type="eggNOG" id="ENOG502TJUR">
    <property type="taxonomic scope" value="Eukaryota"/>
</dbReference>
<dbReference type="Pfam" id="PF10327">
    <property type="entry name" value="7TM_GPCR_Sri"/>
    <property type="match status" value="2"/>
</dbReference>
<evidence type="ECO:0000256" key="1">
    <source>
        <dbReference type="SAM" id="Phobius"/>
    </source>
</evidence>
<protein>
    <submittedName>
        <fullName evidence="2">Protein CBG04836</fullName>
    </submittedName>
</protein>
<name>A8WYL1_CAEBR</name>
<evidence type="ECO:0000313" key="4">
    <source>
        <dbReference type="WormBase" id="CBG04836"/>
    </source>
</evidence>